<evidence type="ECO:0000256" key="1">
    <source>
        <dbReference type="ARBA" id="ARBA00022737"/>
    </source>
</evidence>
<dbReference type="PANTHER" id="PTHR23048:SF0">
    <property type="entry name" value="CALMODULIN LIKE 3"/>
    <property type="match status" value="1"/>
</dbReference>
<dbReference type="WBParaSite" id="maker-uti_cns_0000928-snap-gene-0.11-mRNA-1">
    <property type="protein sequence ID" value="maker-uti_cns_0000928-snap-gene-0.11-mRNA-1"/>
    <property type="gene ID" value="maker-uti_cns_0000928-snap-gene-0.11"/>
</dbReference>
<dbReference type="Proteomes" id="UP000095280">
    <property type="component" value="Unplaced"/>
</dbReference>
<protein>
    <submittedName>
        <fullName evidence="6">Calmodulin</fullName>
    </submittedName>
</protein>
<feature type="domain" description="EF-hand" evidence="4">
    <location>
        <begin position="50"/>
        <end position="85"/>
    </location>
</feature>
<accession>A0A1I8G5Y8</accession>
<dbReference type="GO" id="GO:0016460">
    <property type="term" value="C:myosin II complex"/>
    <property type="evidence" value="ECO:0007669"/>
    <property type="project" value="TreeGrafter"/>
</dbReference>
<feature type="domain" description="EF-hand" evidence="4">
    <location>
        <begin position="160"/>
        <end position="194"/>
    </location>
</feature>
<evidence type="ECO:0000256" key="2">
    <source>
        <dbReference type="ARBA" id="ARBA00022837"/>
    </source>
</evidence>
<dbReference type="FunFam" id="1.10.238.10:FF:000178">
    <property type="entry name" value="Calmodulin-2 A"/>
    <property type="match status" value="1"/>
</dbReference>
<evidence type="ECO:0000313" key="5">
    <source>
        <dbReference type="Proteomes" id="UP000095280"/>
    </source>
</evidence>
<feature type="region of interest" description="Disordered" evidence="3">
    <location>
        <begin position="1"/>
        <end position="33"/>
    </location>
</feature>
<dbReference type="InterPro" id="IPR018247">
    <property type="entry name" value="EF_Hand_1_Ca_BS"/>
</dbReference>
<dbReference type="PROSITE" id="PS50222">
    <property type="entry name" value="EF_HAND_2"/>
    <property type="match status" value="4"/>
</dbReference>
<dbReference type="InterPro" id="IPR011992">
    <property type="entry name" value="EF-hand-dom_pair"/>
</dbReference>
<dbReference type="SMART" id="SM00054">
    <property type="entry name" value="EFh"/>
    <property type="match status" value="4"/>
</dbReference>
<name>A0A1I8G5Y8_9PLAT</name>
<keyword evidence="1" id="KW-0677">Repeat</keyword>
<dbReference type="Gene3D" id="1.10.238.10">
    <property type="entry name" value="EF-hand"/>
    <property type="match status" value="2"/>
</dbReference>
<evidence type="ECO:0000256" key="3">
    <source>
        <dbReference type="SAM" id="MobiDB-lite"/>
    </source>
</evidence>
<dbReference type="InterPro" id="IPR002048">
    <property type="entry name" value="EF_hand_dom"/>
</dbReference>
<dbReference type="AlphaFoldDB" id="A0A1I8G5Y8"/>
<dbReference type="CDD" id="cd00051">
    <property type="entry name" value="EFh"/>
    <property type="match status" value="2"/>
</dbReference>
<proteinExistence type="predicted"/>
<evidence type="ECO:0000313" key="6">
    <source>
        <dbReference type="WBParaSite" id="maker-uti_cns_0000928-snap-gene-0.11-mRNA-1"/>
    </source>
</evidence>
<sequence length="194" mass="21437">KFPSAPLPQTGLQSGLDPQGGGAARSDDSRTPVRLNSVAREAITSQLTDEQIAEFKEAFGLFDRDGSGSITIRELESIMRSLGQNPSERELKDMVEGVDIDGNGEIDFPEFMAMMAEKIQDTNSEQEIIAAFQTFDRDSNSYLSREELQDVLTRFGDNSMSEADVREMIAAADKNGDGKIQYEEFAHFIASVIR</sequence>
<dbReference type="PROSITE" id="PS00018">
    <property type="entry name" value="EF_HAND_1"/>
    <property type="match status" value="3"/>
</dbReference>
<dbReference type="InterPro" id="IPR050230">
    <property type="entry name" value="CALM/Myosin/TropC-like"/>
</dbReference>
<feature type="domain" description="EF-hand" evidence="4">
    <location>
        <begin position="123"/>
        <end position="158"/>
    </location>
</feature>
<evidence type="ECO:0000259" key="4">
    <source>
        <dbReference type="PROSITE" id="PS50222"/>
    </source>
</evidence>
<dbReference type="Pfam" id="PF13499">
    <property type="entry name" value="EF-hand_7"/>
    <property type="match status" value="2"/>
</dbReference>
<feature type="domain" description="EF-hand" evidence="4">
    <location>
        <begin position="86"/>
        <end position="121"/>
    </location>
</feature>
<dbReference type="GO" id="GO:0005509">
    <property type="term" value="F:calcium ion binding"/>
    <property type="evidence" value="ECO:0007669"/>
    <property type="project" value="InterPro"/>
</dbReference>
<keyword evidence="2" id="KW-0106">Calcium</keyword>
<keyword evidence="5" id="KW-1185">Reference proteome</keyword>
<dbReference type="SUPFAM" id="SSF47473">
    <property type="entry name" value="EF-hand"/>
    <property type="match status" value="1"/>
</dbReference>
<reference evidence="6" key="1">
    <citation type="submission" date="2016-11" db="UniProtKB">
        <authorList>
            <consortium name="WormBaseParasite"/>
        </authorList>
    </citation>
    <scope>IDENTIFICATION</scope>
</reference>
<dbReference type="PANTHER" id="PTHR23048">
    <property type="entry name" value="MYOSIN LIGHT CHAIN 1, 3"/>
    <property type="match status" value="1"/>
</dbReference>
<organism evidence="5 6">
    <name type="scientific">Macrostomum lignano</name>
    <dbReference type="NCBI Taxonomy" id="282301"/>
    <lineage>
        <taxon>Eukaryota</taxon>
        <taxon>Metazoa</taxon>
        <taxon>Spiralia</taxon>
        <taxon>Lophotrochozoa</taxon>
        <taxon>Platyhelminthes</taxon>
        <taxon>Rhabditophora</taxon>
        <taxon>Macrostomorpha</taxon>
        <taxon>Macrostomida</taxon>
        <taxon>Macrostomidae</taxon>
        <taxon>Macrostomum</taxon>
    </lineage>
</organism>